<sequence>MSYQLHQKPRQSQLRSGQEQPSHSQACRNVGNAELREQAAQQQGGPQNGTVRDDVFFKVMGEDRQGRVRTYGLGPAPSDLMGVTPSRAEAVRIVSEANAEVCDMKERMVAMEQTCAQMAAQMTTMMSMMANMQKLPAEHGSPSEGLCARQDVDVSTNSGVSPELQVHPSSSVQGAPLHQRRATNRGKTQNTCTRKITTQSKLFACILEFAVLKRHYRHFKRETRAGLSVFQAEGIDSSSHADDILECPIGS</sequence>
<evidence type="ECO:0000313" key="2">
    <source>
        <dbReference type="EMBL" id="GFZ09570.1"/>
    </source>
</evidence>
<gene>
    <name evidence="2" type="ORF">Acr_21g0001690</name>
</gene>
<proteinExistence type="predicted"/>
<dbReference type="AlphaFoldDB" id="A0A7J0GFI1"/>
<dbReference type="EMBL" id="BJWL01000021">
    <property type="protein sequence ID" value="GFZ09570.1"/>
    <property type="molecule type" value="Genomic_DNA"/>
</dbReference>
<accession>A0A7J0GFI1</accession>
<protein>
    <submittedName>
        <fullName evidence="2">Uncharacterized protein</fullName>
    </submittedName>
</protein>
<feature type="region of interest" description="Disordered" evidence="1">
    <location>
        <begin position="158"/>
        <end position="193"/>
    </location>
</feature>
<comment type="caution">
    <text evidence="2">The sequence shown here is derived from an EMBL/GenBank/DDBJ whole genome shotgun (WGS) entry which is preliminary data.</text>
</comment>
<dbReference type="Proteomes" id="UP000585474">
    <property type="component" value="Unassembled WGS sequence"/>
</dbReference>
<dbReference type="OrthoDB" id="1682357at2759"/>
<organism evidence="2 3">
    <name type="scientific">Actinidia rufa</name>
    <dbReference type="NCBI Taxonomy" id="165716"/>
    <lineage>
        <taxon>Eukaryota</taxon>
        <taxon>Viridiplantae</taxon>
        <taxon>Streptophyta</taxon>
        <taxon>Embryophyta</taxon>
        <taxon>Tracheophyta</taxon>
        <taxon>Spermatophyta</taxon>
        <taxon>Magnoliopsida</taxon>
        <taxon>eudicotyledons</taxon>
        <taxon>Gunneridae</taxon>
        <taxon>Pentapetalae</taxon>
        <taxon>asterids</taxon>
        <taxon>Ericales</taxon>
        <taxon>Actinidiaceae</taxon>
        <taxon>Actinidia</taxon>
    </lineage>
</organism>
<evidence type="ECO:0000256" key="1">
    <source>
        <dbReference type="SAM" id="MobiDB-lite"/>
    </source>
</evidence>
<name>A0A7J0GFI1_9ERIC</name>
<feature type="region of interest" description="Disordered" evidence="1">
    <location>
        <begin position="1"/>
        <end position="27"/>
    </location>
</feature>
<evidence type="ECO:0000313" key="3">
    <source>
        <dbReference type="Proteomes" id="UP000585474"/>
    </source>
</evidence>
<reference evidence="2 3" key="1">
    <citation type="submission" date="2019-07" db="EMBL/GenBank/DDBJ databases">
        <title>De Novo Assembly of kiwifruit Actinidia rufa.</title>
        <authorList>
            <person name="Sugita-Konishi S."/>
            <person name="Sato K."/>
            <person name="Mori E."/>
            <person name="Abe Y."/>
            <person name="Kisaki G."/>
            <person name="Hamano K."/>
            <person name="Suezawa K."/>
            <person name="Otani M."/>
            <person name="Fukuda T."/>
            <person name="Manabe T."/>
            <person name="Gomi K."/>
            <person name="Tabuchi M."/>
            <person name="Akimitsu K."/>
            <person name="Kataoka I."/>
        </authorList>
    </citation>
    <scope>NUCLEOTIDE SEQUENCE [LARGE SCALE GENOMIC DNA]</scope>
    <source>
        <strain evidence="3">cv. Fuchu</strain>
    </source>
</reference>
<keyword evidence="3" id="KW-1185">Reference proteome</keyword>